<sequence>MVGIEQFLKKQTILRTPIKFPPAREQRLPKFQTARTVPQQSGMRIFL</sequence>
<comment type="caution">
    <text evidence="1">The sequence shown here is derived from an EMBL/GenBank/DDBJ whole genome shotgun (WGS) entry which is preliminary data.</text>
</comment>
<dbReference type="AlphaFoldDB" id="F2BEN0"/>
<dbReference type="EMBL" id="AFAY01000046">
    <property type="protein sequence ID" value="EGF09935.1"/>
    <property type="molecule type" value="Genomic_DNA"/>
</dbReference>
<dbReference type="HOGENOM" id="CLU_3170606_0_0_4"/>
<organism evidence="1 2">
    <name type="scientific">Neisseria bacilliformis ATCC BAA-1200</name>
    <dbReference type="NCBI Taxonomy" id="888742"/>
    <lineage>
        <taxon>Bacteria</taxon>
        <taxon>Pseudomonadati</taxon>
        <taxon>Pseudomonadota</taxon>
        <taxon>Betaproteobacteria</taxon>
        <taxon>Neisseriales</taxon>
        <taxon>Neisseriaceae</taxon>
        <taxon>Neisseria</taxon>
    </lineage>
</organism>
<reference evidence="1 2" key="1">
    <citation type="submission" date="2011-02" db="EMBL/GenBank/DDBJ databases">
        <authorList>
            <person name="Muzny D."/>
            <person name="Qin X."/>
            <person name="Deng J."/>
            <person name="Jiang H."/>
            <person name="Liu Y."/>
            <person name="Qu J."/>
            <person name="Song X.-Z."/>
            <person name="Zhang L."/>
            <person name="Thornton R."/>
            <person name="Coyle M."/>
            <person name="Francisco L."/>
            <person name="Jackson L."/>
            <person name="Javaid M."/>
            <person name="Korchina V."/>
            <person name="Kovar C."/>
            <person name="Mata R."/>
            <person name="Mathew T."/>
            <person name="Ngo R."/>
            <person name="Nguyen L."/>
            <person name="Nguyen N."/>
            <person name="Okwuonu G."/>
            <person name="Ongeri F."/>
            <person name="Pham C."/>
            <person name="Simmons D."/>
            <person name="Wilczek-Boney K."/>
            <person name="Hale W."/>
            <person name="Jakkamsetti A."/>
            <person name="Pham P."/>
            <person name="Ruth R."/>
            <person name="San Lucas F."/>
            <person name="Warren J."/>
            <person name="Zhang J."/>
            <person name="Zhao Z."/>
            <person name="Zhou C."/>
            <person name="Zhu D."/>
            <person name="Lee S."/>
            <person name="Bess C."/>
            <person name="Blankenburg K."/>
            <person name="Forbes L."/>
            <person name="Fu Q."/>
            <person name="Gubbala S."/>
            <person name="Hirani K."/>
            <person name="Jayaseelan J.C."/>
            <person name="Lara F."/>
            <person name="Munidasa M."/>
            <person name="Palculict T."/>
            <person name="Patil S."/>
            <person name="Pu L.-L."/>
            <person name="Saada N."/>
            <person name="Tang L."/>
            <person name="Weissenberger G."/>
            <person name="Zhu Y."/>
            <person name="Hemphill L."/>
            <person name="Shang Y."/>
            <person name="Youmans B."/>
            <person name="Ayvaz T."/>
            <person name="Ross M."/>
            <person name="Santibanez J."/>
            <person name="Aqrawi P."/>
            <person name="Gross S."/>
            <person name="Joshi V."/>
            <person name="Fowler G."/>
            <person name="Nazareth L."/>
            <person name="Reid J."/>
            <person name="Worley K."/>
            <person name="Petrosino J."/>
            <person name="Highlander S."/>
            <person name="Gibbs R."/>
        </authorList>
    </citation>
    <scope>NUCLEOTIDE SEQUENCE [LARGE SCALE GENOMIC DNA]</scope>
    <source>
        <strain evidence="1 2">ATCC BAA-1200</strain>
    </source>
</reference>
<name>F2BEN0_9NEIS</name>
<proteinExistence type="predicted"/>
<protein>
    <submittedName>
        <fullName evidence="1">Uncharacterized protein</fullName>
    </submittedName>
</protein>
<evidence type="ECO:0000313" key="1">
    <source>
        <dbReference type="EMBL" id="EGF09935.1"/>
    </source>
</evidence>
<dbReference type="Proteomes" id="UP000004105">
    <property type="component" value="Unassembled WGS sequence"/>
</dbReference>
<evidence type="ECO:0000313" key="2">
    <source>
        <dbReference type="Proteomes" id="UP000004105"/>
    </source>
</evidence>
<gene>
    <name evidence="1" type="ORF">HMPREF9123_2187</name>
</gene>
<keyword evidence="2" id="KW-1185">Reference proteome</keyword>
<accession>F2BEN0</accession>